<dbReference type="PRINTS" id="PR00138">
    <property type="entry name" value="MATRIXIN"/>
</dbReference>
<keyword evidence="2" id="KW-0479">Metal-binding</keyword>
<feature type="compositionally biased region" description="Low complexity" evidence="5">
    <location>
        <begin position="223"/>
        <end position="245"/>
    </location>
</feature>
<feature type="domain" description="Peptidase M10 metallopeptidase" evidence="6">
    <location>
        <begin position="64"/>
        <end position="220"/>
    </location>
</feature>
<evidence type="ECO:0000256" key="5">
    <source>
        <dbReference type="SAM" id="MobiDB-lite"/>
    </source>
</evidence>
<dbReference type="AlphaFoldDB" id="A0A523QMR9"/>
<organism evidence="7 8">
    <name type="scientific">Aerophobetes bacterium</name>
    <dbReference type="NCBI Taxonomy" id="2030807"/>
    <lineage>
        <taxon>Bacteria</taxon>
        <taxon>Candidatus Aerophobota</taxon>
    </lineage>
</organism>
<dbReference type="EMBL" id="SOKU01000012">
    <property type="protein sequence ID" value="TES87105.1"/>
    <property type="molecule type" value="Genomic_DNA"/>
</dbReference>
<dbReference type="InterPro" id="IPR001818">
    <property type="entry name" value="Pept_M10_metallopeptidase"/>
</dbReference>
<dbReference type="InterPro" id="IPR024079">
    <property type="entry name" value="MetalloPept_cat_dom_sf"/>
</dbReference>
<evidence type="ECO:0000256" key="1">
    <source>
        <dbReference type="ARBA" id="ARBA00022670"/>
    </source>
</evidence>
<evidence type="ECO:0000313" key="8">
    <source>
        <dbReference type="Proteomes" id="UP000320781"/>
    </source>
</evidence>
<evidence type="ECO:0000256" key="3">
    <source>
        <dbReference type="ARBA" id="ARBA00022801"/>
    </source>
</evidence>
<gene>
    <name evidence="7" type="ORF">E3J95_00230</name>
</gene>
<dbReference type="Proteomes" id="UP000320781">
    <property type="component" value="Unassembled WGS sequence"/>
</dbReference>
<accession>A0A523QMR9</accession>
<dbReference type="GO" id="GO:0004222">
    <property type="term" value="F:metalloendopeptidase activity"/>
    <property type="evidence" value="ECO:0007669"/>
    <property type="project" value="InterPro"/>
</dbReference>
<keyword evidence="7" id="KW-0482">Metalloprotease</keyword>
<keyword evidence="4" id="KW-0862">Zinc</keyword>
<dbReference type="GO" id="GO:0031012">
    <property type="term" value="C:extracellular matrix"/>
    <property type="evidence" value="ECO:0007669"/>
    <property type="project" value="InterPro"/>
</dbReference>
<dbReference type="Gene3D" id="3.40.390.10">
    <property type="entry name" value="Collagenase (Catalytic Domain)"/>
    <property type="match status" value="1"/>
</dbReference>
<protein>
    <submittedName>
        <fullName evidence="7">Matrixin family metalloprotease</fullName>
    </submittedName>
</protein>
<name>A0A523QMR9_UNCAE</name>
<evidence type="ECO:0000256" key="2">
    <source>
        <dbReference type="ARBA" id="ARBA00022723"/>
    </source>
</evidence>
<feature type="region of interest" description="Disordered" evidence="5">
    <location>
        <begin position="218"/>
        <end position="263"/>
    </location>
</feature>
<comment type="caution">
    <text evidence="7">The sequence shown here is derived from an EMBL/GenBank/DDBJ whole genome shotgun (WGS) entry which is preliminary data.</text>
</comment>
<evidence type="ECO:0000313" key="7">
    <source>
        <dbReference type="EMBL" id="TES87105.1"/>
    </source>
</evidence>
<evidence type="ECO:0000256" key="4">
    <source>
        <dbReference type="ARBA" id="ARBA00022833"/>
    </source>
</evidence>
<dbReference type="SUPFAM" id="SSF55486">
    <property type="entry name" value="Metalloproteases ('zincins'), catalytic domain"/>
    <property type="match status" value="1"/>
</dbReference>
<dbReference type="GO" id="GO:0006508">
    <property type="term" value="P:proteolysis"/>
    <property type="evidence" value="ECO:0007669"/>
    <property type="project" value="UniProtKB-KW"/>
</dbReference>
<keyword evidence="1 7" id="KW-0645">Protease</keyword>
<feature type="non-terminal residue" evidence="7">
    <location>
        <position position="293"/>
    </location>
</feature>
<dbReference type="GO" id="GO:0008270">
    <property type="term" value="F:zinc ion binding"/>
    <property type="evidence" value="ECO:0007669"/>
    <property type="project" value="InterPro"/>
</dbReference>
<evidence type="ECO:0000259" key="6">
    <source>
        <dbReference type="Pfam" id="PF00413"/>
    </source>
</evidence>
<proteinExistence type="predicted"/>
<dbReference type="Pfam" id="PF00413">
    <property type="entry name" value="Peptidase_M10"/>
    <property type="match status" value="1"/>
</dbReference>
<keyword evidence="3" id="KW-0378">Hydrolase</keyword>
<dbReference type="InterPro" id="IPR021190">
    <property type="entry name" value="Pept_M10A"/>
</dbReference>
<sequence>MTSRPAIFGLLTPLRFKVRGPKSIMGKLHFVIILALSVGIAAILATPLSAFEYDGTHWYDSDLPVTWEINENGTTDCTGEFGAVRAGYQTWENVSGSYFTETYVGTTSLTGPTLDGHNVVSWGSTDASIATCYYWYYPSTGRLVEFDIVFEDDFTWSSTGEAGKYDVQNIATHELGHTLVLGDLYGAGDTEKTMYGYGSLGETKKRSLHQDDIDGVRYIYPESGNQPPNTPSSPTGPSSGTPGVSYSFTATTTDPDGDQVAFKFSWGDGTESRWTSFVESGGSTSMSTSWSAQ</sequence>
<reference evidence="7 8" key="1">
    <citation type="submission" date="2019-03" db="EMBL/GenBank/DDBJ databases">
        <title>Metabolic potential of uncultured bacteria and archaea associated with petroleum seepage in deep-sea sediments.</title>
        <authorList>
            <person name="Dong X."/>
            <person name="Hubert C."/>
        </authorList>
    </citation>
    <scope>NUCLEOTIDE SEQUENCE [LARGE SCALE GENOMIC DNA]</scope>
    <source>
        <strain evidence="7">E44_bin92</strain>
    </source>
</reference>